<evidence type="ECO:0000256" key="3">
    <source>
        <dbReference type="ARBA" id="ARBA00022490"/>
    </source>
</evidence>
<evidence type="ECO:0000256" key="1">
    <source>
        <dbReference type="ARBA" id="ARBA00004453"/>
    </source>
</evidence>
<dbReference type="Pfam" id="PF04245">
    <property type="entry name" value="NA37"/>
    <property type="match status" value="1"/>
</dbReference>
<dbReference type="GO" id="GO:0003690">
    <property type="term" value="F:double-stranded DNA binding"/>
    <property type="evidence" value="ECO:0007669"/>
    <property type="project" value="TreeGrafter"/>
</dbReference>
<accession>A0A836Z0D7</accession>
<gene>
    <name evidence="4" type="ORF">AE32_03421</name>
</gene>
<organism evidence="4 5">
    <name type="scientific">Acinetobacter nosocomialis</name>
    <dbReference type="NCBI Taxonomy" id="106654"/>
    <lineage>
        <taxon>Bacteria</taxon>
        <taxon>Pseudomonadati</taxon>
        <taxon>Pseudomonadota</taxon>
        <taxon>Gammaproteobacteria</taxon>
        <taxon>Moraxellales</taxon>
        <taxon>Moraxellaceae</taxon>
        <taxon>Acinetobacter</taxon>
        <taxon>Acinetobacter calcoaceticus/baumannii complex</taxon>
    </lineage>
</organism>
<dbReference type="RefSeq" id="WP_031953461.1">
    <property type="nucleotide sequence ID" value="NZ_KK737786.1"/>
</dbReference>
<proteinExistence type="inferred from homology"/>
<reference evidence="4 5" key="1">
    <citation type="submission" date="2014-04" db="EMBL/GenBank/DDBJ databases">
        <title>The Genome Sequence of Acinetobacter baumanii BIDMC 57.</title>
        <authorList>
            <consortium name="The Broad Institute Genomics Platform"/>
            <consortium name="The Broad Institute Genome Sequencing Center for Infectious Disease"/>
            <person name="Murphy C."/>
            <person name="Cosimi L."/>
            <person name="Cerqueira G."/>
            <person name="Feldgarden M."/>
            <person name="Earl A."/>
            <person name="Spencer M.D."/>
            <person name="Fodor A."/>
            <person name="Sautter R.L."/>
            <person name="Hung D."/>
            <person name="Onderdonk A.B."/>
            <person name="Ernst C."/>
            <person name="Delaney M."/>
            <person name="DuBois A."/>
            <person name="Young S.K."/>
            <person name="Zeng Q."/>
            <person name="Gargeya S."/>
            <person name="Abouelleil A."/>
            <person name="Alvarado L."/>
            <person name="Chapman S.B."/>
            <person name="Gainer-Dewar J."/>
            <person name="Goldberg J."/>
            <person name="Griggs A."/>
            <person name="Gujja S."/>
            <person name="Hansen M."/>
            <person name="Howarth C."/>
            <person name="Imamovic A."/>
            <person name="Larimer J."/>
            <person name="Pearson M."/>
            <person name="Poon T.W."/>
            <person name="Priest M."/>
            <person name="Roberts A."/>
            <person name="Saif S."/>
            <person name="Shea T."/>
            <person name="Sykes S."/>
            <person name="Wortman J."/>
            <person name="Nusbaum C."/>
            <person name="Birren B."/>
        </authorList>
    </citation>
    <scope>NUCLEOTIDE SEQUENCE [LARGE SCALE GENOMIC DNA]</scope>
    <source>
        <strain evidence="4 5">BIDMC 57</strain>
    </source>
</reference>
<comment type="caution">
    <text evidence="4">The sequence shown here is derived from an EMBL/GenBank/DDBJ whole genome shotgun (WGS) entry which is preliminary data.</text>
</comment>
<protein>
    <recommendedName>
        <fullName evidence="6">Nucleoid-associated protein</fullName>
    </recommendedName>
</protein>
<dbReference type="Proteomes" id="UP000027208">
    <property type="component" value="Unassembled WGS sequence"/>
</dbReference>
<evidence type="ECO:0000313" key="4">
    <source>
        <dbReference type="EMBL" id="KDM53150.1"/>
    </source>
</evidence>
<dbReference type="PANTHER" id="PTHR38772:SF1">
    <property type="entry name" value="NUCLEOID-ASSOCIATED PROTEIN YEJK"/>
    <property type="match status" value="1"/>
</dbReference>
<dbReference type="PANTHER" id="PTHR38772">
    <property type="match status" value="1"/>
</dbReference>
<dbReference type="AlphaFoldDB" id="A0A836Z0D7"/>
<name>A0A836Z0D7_ACINO</name>
<evidence type="ECO:0000256" key="2">
    <source>
        <dbReference type="ARBA" id="ARBA00009035"/>
    </source>
</evidence>
<keyword evidence="3" id="KW-0963">Cytoplasm</keyword>
<dbReference type="EMBL" id="JMUI01000017">
    <property type="protein sequence ID" value="KDM53150.1"/>
    <property type="molecule type" value="Genomic_DNA"/>
</dbReference>
<sequence>MGIQNIIIHEVRRIKDGDPLIVNYKSEENDLSTLEDELKNNLLELFIKSNLNFGEFALDGNPELDPAFEQTLRKYFETNNECSNFVEMTVELAKNYAAIIGENKLSSVKGGYLVFYIYKVKGKSCLAIAIVNKTKGADVTNDLEFVASHLLNLSMLHLGASINISDWRSELSHRYVKFKTGRASDIRDYFEAFIGCQLDKKAAQTETRELRKAIQEFSKDTLKLDQDAIDKNLRDIHSFISEKQKNEETILLSSIAKHIFPDNDEEFLTYASNERKISEFIQIDTTTLRSFKKISFKSSKFSLSFERELLGNQFKFENGILTITDIPEKLRQELEEEKSNPTDTDSK</sequence>
<comment type="similarity">
    <text evidence="2">Belongs to the YejK family.</text>
</comment>
<dbReference type="InterPro" id="IPR007358">
    <property type="entry name" value="Nucleoid_associated_NdpA"/>
</dbReference>
<dbReference type="GO" id="GO:0003727">
    <property type="term" value="F:single-stranded RNA binding"/>
    <property type="evidence" value="ECO:0007669"/>
    <property type="project" value="TreeGrafter"/>
</dbReference>
<comment type="subcellular location">
    <subcellularLocation>
        <location evidence="1">Cytoplasm</location>
        <location evidence="1">Nucleoid</location>
    </subcellularLocation>
</comment>
<evidence type="ECO:0008006" key="6">
    <source>
        <dbReference type="Google" id="ProtNLM"/>
    </source>
</evidence>
<evidence type="ECO:0000313" key="5">
    <source>
        <dbReference type="Proteomes" id="UP000027208"/>
    </source>
</evidence>
<dbReference type="GO" id="GO:0043590">
    <property type="term" value="C:bacterial nucleoid"/>
    <property type="evidence" value="ECO:0007669"/>
    <property type="project" value="TreeGrafter"/>
</dbReference>